<feature type="transmembrane region" description="Helical" evidence="2">
    <location>
        <begin position="442"/>
        <end position="460"/>
    </location>
</feature>
<feature type="region of interest" description="Disordered" evidence="1">
    <location>
        <begin position="690"/>
        <end position="783"/>
    </location>
</feature>
<dbReference type="InterPro" id="IPR050983">
    <property type="entry name" value="GST_Omega/HSP26"/>
</dbReference>
<dbReference type="SUPFAM" id="SSF47616">
    <property type="entry name" value="GST C-terminal domain-like"/>
    <property type="match status" value="1"/>
</dbReference>
<evidence type="ECO:0000313" key="6">
    <source>
        <dbReference type="Proteomes" id="UP000001861"/>
    </source>
</evidence>
<dbReference type="EMBL" id="AACS02000005">
    <property type="protein sequence ID" value="EAU84233.2"/>
    <property type="molecule type" value="Genomic_DNA"/>
</dbReference>
<feature type="domain" description="GST N-terminal" evidence="3">
    <location>
        <begin position="1017"/>
        <end position="1099"/>
    </location>
</feature>
<dbReference type="Gene3D" id="1.10.357.40">
    <property type="entry name" value="YbiA-like"/>
    <property type="match status" value="1"/>
</dbReference>
<dbReference type="InterPro" id="IPR012816">
    <property type="entry name" value="NADAR"/>
</dbReference>
<dbReference type="SFLD" id="SFLDS00019">
    <property type="entry name" value="Glutathione_Transferase_(cytos"/>
    <property type="match status" value="1"/>
</dbReference>
<dbReference type="InterPro" id="IPR004045">
    <property type="entry name" value="Glutathione_S-Trfase_N"/>
</dbReference>
<evidence type="ECO:0000256" key="2">
    <source>
        <dbReference type="SAM" id="Phobius"/>
    </source>
</evidence>
<dbReference type="PANTHER" id="PTHR43968:SF6">
    <property type="entry name" value="GLUTATHIONE S-TRANSFERASE OMEGA"/>
    <property type="match status" value="1"/>
</dbReference>
<comment type="caution">
    <text evidence="5">The sequence shown here is derived from an EMBL/GenBank/DDBJ whole genome shotgun (WGS) entry which is preliminary data.</text>
</comment>
<dbReference type="VEuPathDB" id="FungiDB:CC1G_08163"/>
<sequence length="1280" mass="144152">MQSSRQSQRSLKKKRENAGREATIETLDVPAATLEPASLQSAEYQFTVQPPRTPDPGDHTDDGKEPGPPTKAQEKVEVQAAGKKNDQPKREEADRPGPAHQLLQNRLFRRNKPISRSLRIKRNSTSSKVSVASFRSQQRPEPTQTGEPAPSRPKSWDLPRDMDNIDAWRAGVSESFAKDSFVAIDPYEKHRPKRGKAASVYSSKRKSQVEAAAWSTPVAYGPVKPAGFQGGYRGAVEGDRAAGTESFSNRRISIIGSSSTRSSQSYYSLTPDGAVEDDITPPKDGLEVPPSTHPPHSNHIPYPYPGHITIGKPLAHTYHQHVVIQHVEPASEDDGLPAPNTSVSTENQSFTGFVYDWWKYVSRKAYLYILLGLPALYFTRVANIFDDANIELIVMKRMVLDRASTRRMGDFYQDPATSPPGYQKLKRSWQHFIDTLIKEWKTLNIISVLLLSAILSLLQIDSANDDPLVHYAALYSLICALVSLVLGCMYIVRFNTMRKPHKAIAWAEETQKELQEVGILWNVWILLALPGVWLIWSLIFYVMCIIVYVWRGDPDNPPPPFSPNVTLAARCILSGALGLAVVYGGIVVRTFIYFGAPMDRRFRERVREWMQQKEDEIKKRILKSNELANQSTWSAHIKDGARFNDSSPPLSRQGYVVSTDDSIRSSRSQAFRDSVQPIIRRPLIHVEDPPREVRFHGLPSASTMSFHPPSGGSPGPFPQPSTPVEIPSDTFQEPDQRLRPVPSQVLSDSPRPDVERHLEPPSSKSLPEFPQTDSPTHLDPGVNLALPTLASKLSMLDLAQSPHSNSNLEKPHRATHRRFHTYTSSGGNALLDRLAAAPVITAPSASLDSFIHISHDDPVYSRFFHRSPHPIRHDGRLYPTAAHLFEAMKYLKLNPELAEQIRLCSDVDAVYRLSEHCSHYCRPDWNEVADWKLEKLLYLKFTQYPDLRDLLLSTHPRPIFCTDYEEVVRSVYRPDSPASGPVHNAFGTALDKDTGRVYHTECTGNALETVKRHQSDQDITLFGSCFCPFVQRAWVAFEALGIPYKYVEVDPYKKPKELLELSPKGLVPALRLNTFNPPRALNESTVIMEYLEDLAATTTKHTMLPLPFNPYARALARLAADQANRNIVPAFYRYLQAQDPTAQIEHGKEFHEVIESFVSVLERSEKEIVDAGGHVGEGELTMLKKGLGLWIEDNTDLGWADVMAGPWLFRAKVVLTHYRGFQLPEGERFSRYIKRLFNHPKFKATCSTEQLYLDSYERYAFNRPNTSQVAKAINEGRALP</sequence>
<dbReference type="SUPFAM" id="SSF143990">
    <property type="entry name" value="YbiA-like"/>
    <property type="match status" value="1"/>
</dbReference>
<keyword evidence="2" id="KW-0472">Membrane</keyword>
<dbReference type="SUPFAM" id="SSF52833">
    <property type="entry name" value="Thioredoxin-like"/>
    <property type="match status" value="1"/>
</dbReference>
<feature type="transmembrane region" description="Helical" evidence="2">
    <location>
        <begin position="519"/>
        <end position="550"/>
    </location>
</feature>
<keyword evidence="2" id="KW-1133">Transmembrane helix</keyword>
<dbReference type="STRING" id="240176.A8NZ56"/>
<organism evidence="5 6">
    <name type="scientific">Coprinopsis cinerea (strain Okayama-7 / 130 / ATCC MYA-4618 / FGSC 9003)</name>
    <name type="common">Inky cap fungus</name>
    <name type="synonym">Hormographiella aspergillata</name>
    <dbReference type="NCBI Taxonomy" id="240176"/>
    <lineage>
        <taxon>Eukaryota</taxon>
        <taxon>Fungi</taxon>
        <taxon>Dikarya</taxon>
        <taxon>Basidiomycota</taxon>
        <taxon>Agaricomycotina</taxon>
        <taxon>Agaricomycetes</taxon>
        <taxon>Agaricomycetidae</taxon>
        <taxon>Agaricales</taxon>
        <taxon>Agaricineae</taxon>
        <taxon>Psathyrellaceae</taxon>
        <taxon>Coprinopsis</taxon>
    </lineage>
</organism>
<name>A8NZ56_COPC7</name>
<evidence type="ECO:0000256" key="1">
    <source>
        <dbReference type="SAM" id="MobiDB-lite"/>
    </source>
</evidence>
<evidence type="ECO:0000259" key="4">
    <source>
        <dbReference type="PROSITE" id="PS50405"/>
    </source>
</evidence>
<gene>
    <name evidence="5" type="ORF">CC1G_08163</name>
</gene>
<dbReference type="Pfam" id="PF13417">
    <property type="entry name" value="GST_N_3"/>
    <property type="match status" value="1"/>
</dbReference>
<keyword evidence="2" id="KW-0812">Transmembrane</keyword>
<dbReference type="PROSITE" id="PS50404">
    <property type="entry name" value="GST_NTER"/>
    <property type="match status" value="1"/>
</dbReference>
<dbReference type="HOGENOM" id="CLU_263155_0_0_1"/>
<dbReference type="Pfam" id="PF08719">
    <property type="entry name" value="NADAR"/>
    <property type="match status" value="1"/>
</dbReference>
<feature type="compositionally biased region" description="Polar residues" evidence="1">
    <location>
        <begin position="38"/>
        <end position="50"/>
    </location>
</feature>
<dbReference type="CDD" id="cd15457">
    <property type="entry name" value="NADAR"/>
    <property type="match status" value="1"/>
</dbReference>
<dbReference type="Gene3D" id="1.20.1050.10">
    <property type="match status" value="1"/>
</dbReference>
<dbReference type="GeneID" id="6014169"/>
<dbReference type="InterPro" id="IPR036282">
    <property type="entry name" value="Glutathione-S-Trfase_C_sf"/>
</dbReference>
<dbReference type="PANTHER" id="PTHR43968">
    <property type="match status" value="1"/>
</dbReference>
<keyword evidence="6" id="KW-1185">Reference proteome</keyword>
<dbReference type="CDD" id="cd00570">
    <property type="entry name" value="GST_N_family"/>
    <property type="match status" value="1"/>
</dbReference>
<dbReference type="InterPro" id="IPR037238">
    <property type="entry name" value="YbiA-like_sf"/>
</dbReference>
<dbReference type="eggNOG" id="KOG0406">
    <property type="taxonomic scope" value="Eukaryota"/>
</dbReference>
<protein>
    <recommendedName>
        <fullName evidence="7">GST N-terminal domain-containing protein</fullName>
    </recommendedName>
</protein>
<reference evidence="5 6" key="1">
    <citation type="journal article" date="2010" name="Proc. Natl. Acad. Sci. U.S.A.">
        <title>Insights into evolution of multicellular fungi from the assembled chromosomes of the mushroom Coprinopsis cinerea (Coprinus cinereus).</title>
        <authorList>
            <person name="Stajich J.E."/>
            <person name="Wilke S.K."/>
            <person name="Ahren D."/>
            <person name="Au C.H."/>
            <person name="Birren B.W."/>
            <person name="Borodovsky M."/>
            <person name="Burns C."/>
            <person name="Canback B."/>
            <person name="Casselton L.A."/>
            <person name="Cheng C.K."/>
            <person name="Deng J."/>
            <person name="Dietrich F.S."/>
            <person name="Fargo D.C."/>
            <person name="Farman M.L."/>
            <person name="Gathman A.C."/>
            <person name="Goldberg J."/>
            <person name="Guigo R."/>
            <person name="Hoegger P.J."/>
            <person name="Hooker J.B."/>
            <person name="Huggins A."/>
            <person name="James T.Y."/>
            <person name="Kamada T."/>
            <person name="Kilaru S."/>
            <person name="Kodira C."/>
            <person name="Kues U."/>
            <person name="Kupfer D."/>
            <person name="Kwan H.S."/>
            <person name="Lomsadze A."/>
            <person name="Li W."/>
            <person name="Lilly W.W."/>
            <person name="Ma L.J."/>
            <person name="Mackey A.J."/>
            <person name="Manning G."/>
            <person name="Martin F."/>
            <person name="Muraguchi H."/>
            <person name="Natvig D.O."/>
            <person name="Palmerini H."/>
            <person name="Ramesh M.A."/>
            <person name="Rehmeyer C.J."/>
            <person name="Roe B.A."/>
            <person name="Shenoy N."/>
            <person name="Stanke M."/>
            <person name="Ter-Hovhannisyan V."/>
            <person name="Tunlid A."/>
            <person name="Velagapudi R."/>
            <person name="Vision T.J."/>
            <person name="Zeng Q."/>
            <person name="Zolan M.E."/>
            <person name="Pukkila P.J."/>
        </authorList>
    </citation>
    <scope>NUCLEOTIDE SEQUENCE [LARGE SCALE GENOMIC DNA]</scope>
    <source>
        <strain evidence="6">Okayama-7 / 130 / ATCC MYA-4618 / FGSC 9003</strain>
    </source>
</reference>
<feature type="compositionally biased region" description="Polar residues" evidence="1">
    <location>
        <begin position="123"/>
        <end position="146"/>
    </location>
</feature>
<feature type="compositionally biased region" description="Basic and acidic residues" evidence="1">
    <location>
        <begin position="55"/>
        <end position="65"/>
    </location>
</feature>
<dbReference type="PROSITE" id="PS51354">
    <property type="entry name" value="GLUTAREDOXIN_2"/>
    <property type="match status" value="1"/>
</dbReference>
<feature type="domain" description="GST C-terminal" evidence="4">
    <location>
        <begin position="1109"/>
        <end position="1268"/>
    </location>
</feature>
<proteinExistence type="predicted"/>
<dbReference type="InterPro" id="IPR040079">
    <property type="entry name" value="Glutathione_S-Trfase"/>
</dbReference>
<accession>A8NZ56</accession>
<evidence type="ECO:0000259" key="3">
    <source>
        <dbReference type="PROSITE" id="PS50404"/>
    </source>
</evidence>
<dbReference type="OrthoDB" id="4951845at2759"/>
<feature type="region of interest" description="Disordered" evidence="1">
    <location>
        <begin position="262"/>
        <end position="297"/>
    </location>
</feature>
<dbReference type="SFLD" id="SFLDG00358">
    <property type="entry name" value="Main_(cytGST)"/>
    <property type="match status" value="1"/>
</dbReference>
<evidence type="ECO:0008006" key="7">
    <source>
        <dbReference type="Google" id="ProtNLM"/>
    </source>
</evidence>
<dbReference type="InterPro" id="IPR010987">
    <property type="entry name" value="Glutathione-S-Trfase_C-like"/>
</dbReference>
<feature type="region of interest" description="Disordered" evidence="1">
    <location>
        <begin position="1"/>
        <end position="160"/>
    </location>
</feature>
<dbReference type="Gene3D" id="3.40.30.10">
    <property type="entry name" value="Glutaredoxin"/>
    <property type="match status" value="1"/>
</dbReference>
<feature type="transmembrane region" description="Helical" evidence="2">
    <location>
        <begin position="472"/>
        <end position="492"/>
    </location>
</feature>
<dbReference type="KEGG" id="cci:CC1G_08163"/>
<feature type="compositionally biased region" description="Basic and acidic residues" evidence="1">
    <location>
        <begin position="72"/>
        <end position="97"/>
    </location>
</feature>
<dbReference type="RefSeq" id="XP_001837609.2">
    <property type="nucleotide sequence ID" value="XM_001837557.2"/>
</dbReference>
<dbReference type="InterPro" id="IPR036249">
    <property type="entry name" value="Thioredoxin-like_sf"/>
</dbReference>
<dbReference type="InParanoid" id="A8NZ56"/>
<feature type="compositionally biased region" description="Basic and acidic residues" evidence="1">
    <location>
        <begin position="750"/>
        <end position="759"/>
    </location>
</feature>
<feature type="compositionally biased region" description="Basic residues" evidence="1">
    <location>
        <begin position="107"/>
        <end position="122"/>
    </location>
</feature>
<dbReference type="AlphaFoldDB" id="A8NZ56"/>
<dbReference type="Proteomes" id="UP000001861">
    <property type="component" value="Unassembled WGS sequence"/>
</dbReference>
<dbReference type="PROSITE" id="PS50405">
    <property type="entry name" value="GST_CTER"/>
    <property type="match status" value="1"/>
</dbReference>
<dbReference type="GO" id="GO:0005737">
    <property type="term" value="C:cytoplasm"/>
    <property type="evidence" value="ECO:0007669"/>
    <property type="project" value="TreeGrafter"/>
</dbReference>
<evidence type="ECO:0000313" key="5">
    <source>
        <dbReference type="EMBL" id="EAU84233.2"/>
    </source>
</evidence>
<feature type="transmembrane region" description="Helical" evidence="2">
    <location>
        <begin position="572"/>
        <end position="596"/>
    </location>
</feature>